<feature type="transmembrane region" description="Helical" evidence="1">
    <location>
        <begin position="266"/>
        <end position="284"/>
    </location>
</feature>
<feature type="transmembrane region" description="Helical" evidence="1">
    <location>
        <begin position="163"/>
        <end position="181"/>
    </location>
</feature>
<evidence type="ECO:0000256" key="1">
    <source>
        <dbReference type="SAM" id="Phobius"/>
    </source>
</evidence>
<dbReference type="Pfam" id="PF04976">
    <property type="entry name" value="DmsC"/>
    <property type="match status" value="1"/>
</dbReference>
<feature type="transmembrane region" description="Helical" evidence="1">
    <location>
        <begin position="290"/>
        <end position="310"/>
    </location>
</feature>
<organism evidence="2">
    <name type="scientific">hydrothermal vent metagenome</name>
    <dbReference type="NCBI Taxonomy" id="652676"/>
    <lineage>
        <taxon>unclassified sequences</taxon>
        <taxon>metagenomes</taxon>
        <taxon>ecological metagenomes</taxon>
    </lineage>
</organism>
<dbReference type="EC" id="1.8.5.3" evidence="2"/>
<accession>A0A3B1AC37</accession>
<evidence type="ECO:0000313" key="2">
    <source>
        <dbReference type="EMBL" id="VAW91374.1"/>
    </source>
</evidence>
<feature type="transmembrane region" description="Helical" evidence="1">
    <location>
        <begin position="128"/>
        <end position="151"/>
    </location>
</feature>
<feature type="transmembrane region" description="Helical" evidence="1">
    <location>
        <begin position="193"/>
        <end position="213"/>
    </location>
</feature>
<dbReference type="PANTHER" id="PTHR38095:SF1">
    <property type="entry name" value="ANAEROBIC DIMETHYL SULFOXIDE REDUCTASE CHAIN YNFH"/>
    <property type="match status" value="1"/>
</dbReference>
<keyword evidence="1" id="KW-0472">Membrane</keyword>
<dbReference type="GO" id="GO:0005886">
    <property type="term" value="C:plasma membrane"/>
    <property type="evidence" value="ECO:0007669"/>
    <property type="project" value="TreeGrafter"/>
</dbReference>
<dbReference type="GO" id="GO:0009390">
    <property type="term" value="C:dimethyl sulfoxide reductase complex"/>
    <property type="evidence" value="ECO:0007669"/>
    <property type="project" value="TreeGrafter"/>
</dbReference>
<dbReference type="AlphaFoldDB" id="A0A3B1AC37"/>
<dbReference type="PANTHER" id="PTHR38095">
    <property type="entry name" value="ANAEROBIC DIMETHYL SULFOXIDE REDUCTASE CHAIN YNFH"/>
    <property type="match status" value="1"/>
</dbReference>
<keyword evidence="1" id="KW-0812">Transmembrane</keyword>
<sequence length="325" mass="36187">MQPAFSVIFLTTLIGAGQGLFLALITGQSYSALKLLPSQDSTDFYGMGAVIVLILLIGGLIASFFHLGRPERAWRSAAMWRTSWLSREVIALPSMMGLVFIYGVMQFMGWDTVLFTSADGANLQLTMIVGIVGALATFALFLCTGMIYACLKFLQEWHSPLTVINYTLLGTASGFILATAFANHNAPELMRFFGIWAIIITIAAFITRTASLVRNSRIKAKSTMQTALGVRHSKIQQKAMGFMGGSVNTRDFFNHVSKVMMKNMKWTFIVLAFIVPLITLWYGMDQANSSWLLAAFIIQYVGLIAERWFFFAQANHPQNLYYQTI</sequence>
<dbReference type="GO" id="GO:0009389">
    <property type="term" value="F:dimethyl sulfoxide reductase activity"/>
    <property type="evidence" value="ECO:0007669"/>
    <property type="project" value="TreeGrafter"/>
</dbReference>
<dbReference type="InterPro" id="IPR007059">
    <property type="entry name" value="DmsC"/>
</dbReference>
<keyword evidence="1" id="KW-1133">Transmembrane helix</keyword>
<name>A0A3B1AC37_9ZZZZ</name>
<feature type="transmembrane region" description="Helical" evidence="1">
    <location>
        <begin position="89"/>
        <end position="108"/>
    </location>
</feature>
<dbReference type="GO" id="GO:0019645">
    <property type="term" value="P:anaerobic electron transport chain"/>
    <property type="evidence" value="ECO:0007669"/>
    <property type="project" value="InterPro"/>
</dbReference>
<proteinExistence type="predicted"/>
<keyword evidence="2" id="KW-0560">Oxidoreductase</keyword>
<gene>
    <name evidence="2" type="ORF">MNBD_GAMMA21-876</name>
</gene>
<reference evidence="2" key="1">
    <citation type="submission" date="2018-06" db="EMBL/GenBank/DDBJ databases">
        <authorList>
            <person name="Zhirakovskaya E."/>
        </authorList>
    </citation>
    <scope>NUCLEOTIDE SEQUENCE</scope>
</reference>
<protein>
    <submittedName>
        <fullName evidence="2">Anaerobic dimethyl sulfoxide reductase chain C, anchor subunit</fullName>
        <ecNumber evidence="2">1.8.5.3</ecNumber>
    </submittedName>
</protein>
<dbReference type="EMBL" id="UOFR01000011">
    <property type="protein sequence ID" value="VAW91374.1"/>
    <property type="molecule type" value="Genomic_DNA"/>
</dbReference>
<feature type="transmembrane region" description="Helical" evidence="1">
    <location>
        <begin position="47"/>
        <end position="68"/>
    </location>
</feature>